<dbReference type="AlphaFoldDB" id="A0A839IRK8"/>
<dbReference type="InterPro" id="IPR007374">
    <property type="entry name" value="ASCH_domain"/>
</dbReference>
<dbReference type="CDD" id="cd06553">
    <property type="entry name" value="ASCH_Ef3133_like"/>
    <property type="match status" value="1"/>
</dbReference>
<dbReference type="PANTHER" id="PTHR39203:SF1">
    <property type="entry name" value="CYTOPLASMIC PROTEIN"/>
    <property type="match status" value="1"/>
</dbReference>
<evidence type="ECO:0000259" key="1">
    <source>
        <dbReference type="SMART" id="SM01022"/>
    </source>
</evidence>
<protein>
    <submittedName>
        <fullName evidence="2">ASCH domain-containing protein</fullName>
    </submittedName>
</protein>
<dbReference type="PANTHER" id="PTHR39203">
    <property type="entry name" value="CYTOPLASMIC PROTEIN-RELATED"/>
    <property type="match status" value="1"/>
</dbReference>
<dbReference type="InterPro" id="IPR009326">
    <property type="entry name" value="DUF984"/>
</dbReference>
<dbReference type="Proteomes" id="UP000565262">
    <property type="component" value="Unassembled WGS sequence"/>
</dbReference>
<evidence type="ECO:0000313" key="2">
    <source>
        <dbReference type="EMBL" id="MBB1487129.1"/>
    </source>
</evidence>
<dbReference type="Gene3D" id="3.10.400.10">
    <property type="entry name" value="Sulfate adenylyltransferase"/>
    <property type="match status" value="1"/>
</dbReference>
<dbReference type="SUPFAM" id="SSF88697">
    <property type="entry name" value="PUA domain-like"/>
    <property type="match status" value="1"/>
</dbReference>
<evidence type="ECO:0000313" key="3">
    <source>
        <dbReference type="Proteomes" id="UP000565262"/>
    </source>
</evidence>
<dbReference type="RefSeq" id="WP_182808914.1">
    <property type="nucleotide sequence ID" value="NZ_JACJFM010000012.1"/>
</dbReference>
<dbReference type="InterPro" id="IPR015947">
    <property type="entry name" value="PUA-like_sf"/>
</dbReference>
<name>A0A839IRK8_9GAMM</name>
<gene>
    <name evidence="2" type="ORF">H4O21_10950</name>
</gene>
<reference evidence="2 3" key="1">
    <citation type="submission" date="2020-08" db="EMBL/GenBank/DDBJ databases">
        <title>Oceanospirillum sp. nov. isolated from marine sediment.</title>
        <authorList>
            <person name="Ji X."/>
        </authorList>
    </citation>
    <scope>NUCLEOTIDE SEQUENCE [LARGE SCALE GENOMIC DNA]</scope>
    <source>
        <strain evidence="2 3">D5</strain>
    </source>
</reference>
<dbReference type="PIRSF" id="PIRSF021320">
    <property type="entry name" value="DUF984"/>
    <property type="match status" value="1"/>
</dbReference>
<feature type="domain" description="ASCH" evidence="1">
    <location>
        <begin position="30"/>
        <end position="153"/>
    </location>
</feature>
<sequence length="154" mass="17735">MNKIQEKYLRVYLESLPPEQANRPRNMIADYFCADEENASICADLILKGEKTATCSMKYWYESGLELMPEVGTLQVVTDWYGNPTSIIETTDVSECKFSEVTAEFASAEGEGDKSLAWWRKTHWDFFSAECEEQGLEPDDNMILVLERFRVVYS</sequence>
<dbReference type="SMART" id="SM01022">
    <property type="entry name" value="ASCH"/>
    <property type="match status" value="1"/>
</dbReference>
<comment type="caution">
    <text evidence="2">The sequence shown here is derived from an EMBL/GenBank/DDBJ whole genome shotgun (WGS) entry which is preliminary data.</text>
</comment>
<proteinExistence type="predicted"/>
<accession>A0A839IRK8</accession>
<dbReference type="Pfam" id="PF04266">
    <property type="entry name" value="ASCH"/>
    <property type="match status" value="1"/>
</dbReference>
<keyword evidence="3" id="KW-1185">Reference proteome</keyword>
<dbReference type="EMBL" id="JACJFM010000012">
    <property type="protein sequence ID" value="MBB1487129.1"/>
    <property type="molecule type" value="Genomic_DNA"/>
</dbReference>
<organism evidence="2 3">
    <name type="scientific">Oceanospirillum sediminis</name>
    <dbReference type="NCBI Taxonomy" id="2760088"/>
    <lineage>
        <taxon>Bacteria</taxon>
        <taxon>Pseudomonadati</taxon>
        <taxon>Pseudomonadota</taxon>
        <taxon>Gammaproteobacteria</taxon>
        <taxon>Oceanospirillales</taxon>
        <taxon>Oceanospirillaceae</taxon>
        <taxon>Oceanospirillum</taxon>
    </lineage>
</organism>